<comment type="cofactor">
    <cofactor evidence="1">
        <name>a divalent metal cation</name>
        <dbReference type="ChEBI" id="CHEBI:60240"/>
    </cofactor>
</comment>
<name>A0A4V2UQU3_9PROT</name>
<dbReference type="AlphaFoldDB" id="A0A4V2UQU3"/>
<dbReference type="Proteomes" id="UP000295135">
    <property type="component" value="Unassembled WGS sequence"/>
</dbReference>
<dbReference type="Pfam" id="PF08340">
    <property type="entry name" value="YicC-like_C"/>
    <property type="match status" value="1"/>
</dbReference>
<evidence type="ECO:0000256" key="4">
    <source>
        <dbReference type="ARBA" id="ARBA00022801"/>
    </source>
</evidence>
<dbReference type="GO" id="GO:0016787">
    <property type="term" value="F:hydrolase activity"/>
    <property type="evidence" value="ECO:0007669"/>
    <property type="project" value="UniProtKB-KW"/>
</dbReference>
<evidence type="ECO:0000256" key="2">
    <source>
        <dbReference type="ARBA" id="ARBA00022722"/>
    </source>
</evidence>
<dbReference type="GO" id="GO:0004521">
    <property type="term" value="F:RNA endonuclease activity"/>
    <property type="evidence" value="ECO:0007669"/>
    <property type="project" value="InterPro"/>
</dbReference>
<dbReference type="InterPro" id="IPR005229">
    <property type="entry name" value="YicC/YloC-like"/>
</dbReference>
<gene>
    <name evidence="8" type="ORF">EDC61_104106</name>
</gene>
<reference evidence="8 9" key="1">
    <citation type="submission" date="2019-03" db="EMBL/GenBank/DDBJ databases">
        <title>Genomic Encyclopedia of Type Strains, Phase IV (KMG-IV): sequencing the most valuable type-strain genomes for metagenomic binning, comparative biology and taxonomic classification.</title>
        <authorList>
            <person name="Goeker M."/>
        </authorList>
    </citation>
    <scope>NUCLEOTIDE SEQUENCE [LARGE SCALE GENOMIC DNA]</scope>
    <source>
        <strain evidence="8 9">DSM 103923</strain>
    </source>
</reference>
<keyword evidence="2" id="KW-0540">Nuclease</keyword>
<comment type="similarity">
    <text evidence="5">Belongs to the YicC/YloC family.</text>
</comment>
<dbReference type="InterPro" id="IPR013551">
    <property type="entry name" value="YicC-like_C"/>
</dbReference>
<evidence type="ECO:0000259" key="7">
    <source>
        <dbReference type="Pfam" id="PF08340"/>
    </source>
</evidence>
<dbReference type="EMBL" id="SLZY01000004">
    <property type="protein sequence ID" value="TCS72692.1"/>
    <property type="molecule type" value="Genomic_DNA"/>
</dbReference>
<sequence>MAALHSMTGYAQAVAELPVGSLSLELRAVNSRFLELNFRMGEEFRSLEPALRERIGDKVKRGKLECRINFNANESAALPNQIDSELLAKLGHLAQQVSQALPEVRPLTVAEVLRWPGMLGQQVLDLENLQAVLLKLLDQALADFNASRAREGDKLKAVLLDRVNGIRAQVAVLRPKVPAIVAAFRDKLAKRLEELLSNPDPERITQEVALYAQKIDVAEELDRLETHLAEVERVLAAGGAAGKRLDFLMQELNREANTLGSKAAANDLSQTAVELKVLIEQMREQIQNLE</sequence>
<feature type="domain" description="Endoribonuclease YicC-like N-terminal" evidence="6">
    <location>
        <begin position="4"/>
        <end position="156"/>
    </location>
</feature>
<keyword evidence="4" id="KW-0378">Hydrolase</keyword>
<evidence type="ECO:0000313" key="9">
    <source>
        <dbReference type="Proteomes" id="UP000295135"/>
    </source>
</evidence>
<keyword evidence="9" id="KW-1185">Reference proteome</keyword>
<accession>A0A4V2UQU3</accession>
<proteinExistence type="inferred from homology"/>
<evidence type="ECO:0000259" key="6">
    <source>
        <dbReference type="Pfam" id="PF03755"/>
    </source>
</evidence>
<evidence type="ECO:0000256" key="1">
    <source>
        <dbReference type="ARBA" id="ARBA00001968"/>
    </source>
</evidence>
<dbReference type="NCBIfam" id="TIGR00255">
    <property type="entry name" value="YicC/YloC family endoribonuclease"/>
    <property type="match status" value="1"/>
</dbReference>
<evidence type="ECO:0000313" key="8">
    <source>
        <dbReference type="EMBL" id="TCS72692.1"/>
    </source>
</evidence>
<feature type="domain" description="Endoribonuclease YicC-like C-terminal" evidence="7">
    <location>
        <begin position="176"/>
        <end position="290"/>
    </location>
</feature>
<organism evidence="8 9">
    <name type="scientific">Sulfuritortus calidifontis</name>
    <dbReference type="NCBI Taxonomy" id="1914471"/>
    <lineage>
        <taxon>Bacteria</taxon>
        <taxon>Pseudomonadati</taxon>
        <taxon>Pseudomonadota</taxon>
        <taxon>Betaproteobacteria</taxon>
        <taxon>Nitrosomonadales</taxon>
        <taxon>Thiobacillaceae</taxon>
        <taxon>Sulfuritortus</taxon>
    </lineage>
</organism>
<dbReference type="PANTHER" id="PTHR30636:SF3">
    <property type="entry name" value="UPF0701 PROTEIN YICC"/>
    <property type="match status" value="1"/>
</dbReference>
<protein>
    <submittedName>
        <fullName evidence="8">Uncharacterized protein (TIGR00255 family)</fullName>
    </submittedName>
</protein>
<keyword evidence="3" id="KW-0255">Endonuclease</keyword>
<dbReference type="PANTHER" id="PTHR30636">
    <property type="entry name" value="UPF0701 PROTEIN YICC"/>
    <property type="match status" value="1"/>
</dbReference>
<comment type="caution">
    <text evidence="8">The sequence shown here is derived from an EMBL/GenBank/DDBJ whole genome shotgun (WGS) entry which is preliminary data.</text>
</comment>
<evidence type="ECO:0000256" key="5">
    <source>
        <dbReference type="ARBA" id="ARBA00035648"/>
    </source>
</evidence>
<dbReference type="Pfam" id="PF03755">
    <property type="entry name" value="YicC-like_N"/>
    <property type="match status" value="1"/>
</dbReference>
<dbReference type="InterPro" id="IPR013527">
    <property type="entry name" value="YicC-like_N"/>
</dbReference>
<dbReference type="RefSeq" id="WP_338057649.1">
    <property type="nucleotide sequence ID" value="NZ_AP018721.1"/>
</dbReference>
<evidence type="ECO:0000256" key="3">
    <source>
        <dbReference type="ARBA" id="ARBA00022759"/>
    </source>
</evidence>